<gene>
    <name evidence="1" type="ORF">N0V89_003818</name>
</gene>
<organism evidence="1 2">
    <name type="scientific">Didymosphaeria variabile</name>
    <dbReference type="NCBI Taxonomy" id="1932322"/>
    <lineage>
        <taxon>Eukaryota</taxon>
        <taxon>Fungi</taxon>
        <taxon>Dikarya</taxon>
        <taxon>Ascomycota</taxon>
        <taxon>Pezizomycotina</taxon>
        <taxon>Dothideomycetes</taxon>
        <taxon>Pleosporomycetidae</taxon>
        <taxon>Pleosporales</taxon>
        <taxon>Massarineae</taxon>
        <taxon>Didymosphaeriaceae</taxon>
        <taxon>Didymosphaeria</taxon>
    </lineage>
</organism>
<dbReference type="EMBL" id="JAPEUX010000003">
    <property type="protein sequence ID" value="KAJ4355797.1"/>
    <property type="molecule type" value="Genomic_DNA"/>
</dbReference>
<evidence type="ECO:0000313" key="1">
    <source>
        <dbReference type="EMBL" id="KAJ4355797.1"/>
    </source>
</evidence>
<protein>
    <submittedName>
        <fullName evidence="1">Uncharacterized protein</fullName>
    </submittedName>
</protein>
<evidence type="ECO:0000313" key="2">
    <source>
        <dbReference type="Proteomes" id="UP001140513"/>
    </source>
</evidence>
<dbReference type="RefSeq" id="XP_056072923.1">
    <property type="nucleotide sequence ID" value="XM_056212615.1"/>
</dbReference>
<dbReference type="Proteomes" id="UP001140513">
    <property type="component" value="Unassembled WGS sequence"/>
</dbReference>
<name>A0A9W9CCW1_9PLEO</name>
<proteinExistence type="predicted"/>
<dbReference type="GeneID" id="80907348"/>
<comment type="caution">
    <text evidence="1">The sequence shown here is derived from an EMBL/GenBank/DDBJ whole genome shotgun (WGS) entry which is preliminary data.</text>
</comment>
<dbReference type="AlphaFoldDB" id="A0A9W9CCW1"/>
<accession>A0A9W9CCW1</accession>
<dbReference type="OrthoDB" id="4725912at2759"/>
<keyword evidence="2" id="KW-1185">Reference proteome</keyword>
<sequence length="171" mass="18818">MTTPNLTFIGPDARNTIYIENAQGMRTPIFAVTAAKHSKPSLSVYRIHPNGHQEPFFTSSTSSLTGTSTINLIDRYNLIKIKASWESLQLRREFPGPIGKLSWFPSGSGSDQKLKDQNGTVLAKFKTKIDSGSGKEPRLEILVPCDDYLVDVIVATGLTVYKETVKEGEAD</sequence>
<reference evidence="1" key="1">
    <citation type="submission" date="2022-10" db="EMBL/GenBank/DDBJ databases">
        <title>Tapping the CABI collections for fungal endophytes: first genome assemblies for Collariella, Neodidymelliopsis, Ascochyta clinopodiicola, Didymella pomorum, Didymosphaeria variabile, Neocosmospora piperis and Neocucurbitaria cava.</title>
        <authorList>
            <person name="Hill R."/>
        </authorList>
    </citation>
    <scope>NUCLEOTIDE SEQUENCE</scope>
    <source>
        <strain evidence="1">IMI 356815</strain>
    </source>
</reference>